<dbReference type="AlphaFoldDB" id="A0A3S4X9H6"/>
<dbReference type="InterPro" id="IPR014710">
    <property type="entry name" value="RmlC-like_jellyroll"/>
</dbReference>
<sequence length="193" mass="21214">MGQIELGKPLAVETTPIPGFLRIDLTVHGDNRGWFKENWQREKMLALGLPDFGPVQNNISFNNEVGVTRGIHAEPWDKFVSVATGRVFGAWVDLREGPSFGTVYTCEIDPSVAVFVPRGVGNAYQTLEPGTAYTYLVNDHWSADAQYTFLNLADETANVPWPIALSEAILSDKDKAHPRLADVTPFPSPEADG</sequence>
<dbReference type="Gene3D" id="2.60.120.10">
    <property type="entry name" value="Jelly Rolls"/>
    <property type="match status" value="1"/>
</dbReference>
<reference evidence="2 3" key="1">
    <citation type="submission" date="2018-12" db="EMBL/GenBank/DDBJ databases">
        <authorList>
            <consortium name="Pathogen Informatics"/>
        </authorList>
    </citation>
    <scope>NUCLEOTIDE SEQUENCE [LARGE SCALE GENOMIC DNA]</scope>
    <source>
        <strain evidence="2 3">NCTC10951</strain>
    </source>
</reference>
<dbReference type="Pfam" id="PF00908">
    <property type="entry name" value="dTDP_sugar_isom"/>
    <property type="match status" value="1"/>
</dbReference>
<evidence type="ECO:0000256" key="1">
    <source>
        <dbReference type="ARBA" id="ARBA00010154"/>
    </source>
</evidence>
<dbReference type="EMBL" id="LR134477">
    <property type="protein sequence ID" value="VEI16083.1"/>
    <property type="molecule type" value="Genomic_DNA"/>
</dbReference>
<dbReference type="InterPro" id="IPR000888">
    <property type="entry name" value="RmlC-like"/>
</dbReference>
<dbReference type="KEGG" id="avc:NCTC10951_01493"/>
<comment type="similarity">
    <text evidence="1">Belongs to the dTDP-4-dehydrorhamnose 3,5-epimerase family.</text>
</comment>
<dbReference type="InterPro" id="IPR011051">
    <property type="entry name" value="RmlC_Cupin_sf"/>
</dbReference>
<evidence type="ECO:0000313" key="2">
    <source>
        <dbReference type="EMBL" id="VEI16083.1"/>
    </source>
</evidence>
<dbReference type="EC" id="5.1.3.13" evidence="2"/>
<dbReference type="RefSeq" id="WP_126414075.1">
    <property type="nucleotide sequence ID" value="NZ_JASPER010000006.1"/>
</dbReference>
<dbReference type="SUPFAM" id="SSF51182">
    <property type="entry name" value="RmlC-like cupins"/>
    <property type="match status" value="1"/>
</dbReference>
<keyword evidence="2" id="KW-0413">Isomerase</keyword>
<dbReference type="GO" id="GO:0005829">
    <property type="term" value="C:cytosol"/>
    <property type="evidence" value="ECO:0007669"/>
    <property type="project" value="TreeGrafter"/>
</dbReference>
<dbReference type="GO" id="GO:0019305">
    <property type="term" value="P:dTDP-rhamnose biosynthetic process"/>
    <property type="evidence" value="ECO:0007669"/>
    <property type="project" value="TreeGrafter"/>
</dbReference>
<dbReference type="Proteomes" id="UP000268658">
    <property type="component" value="Chromosome"/>
</dbReference>
<protein>
    <submittedName>
        <fullName evidence="2">Probable dTDP-4-dehydrorhamnose 3,5-epimerase</fullName>
        <ecNumber evidence="2">5.1.3.13</ecNumber>
    </submittedName>
</protein>
<proteinExistence type="inferred from homology"/>
<dbReference type="GO" id="GO:0008830">
    <property type="term" value="F:dTDP-4-dehydrorhamnose 3,5-epimerase activity"/>
    <property type="evidence" value="ECO:0007669"/>
    <property type="project" value="UniProtKB-EC"/>
</dbReference>
<dbReference type="PANTHER" id="PTHR21047:SF2">
    <property type="entry name" value="THYMIDINE DIPHOSPHO-4-KETO-RHAMNOSE 3,5-EPIMERASE"/>
    <property type="match status" value="1"/>
</dbReference>
<dbReference type="OrthoDB" id="9803892at2"/>
<gene>
    <name evidence="2" type="primary">rfbC</name>
    <name evidence="2" type="ORF">NCTC10951_01493</name>
</gene>
<dbReference type="PANTHER" id="PTHR21047">
    <property type="entry name" value="DTDP-6-DEOXY-D-GLUCOSE-3,5 EPIMERASE"/>
    <property type="match status" value="1"/>
</dbReference>
<name>A0A3S4X9H6_ACTVI</name>
<dbReference type="GO" id="GO:0000271">
    <property type="term" value="P:polysaccharide biosynthetic process"/>
    <property type="evidence" value="ECO:0007669"/>
    <property type="project" value="TreeGrafter"/>
</dbReference>
<accession>A0A3S4X9H6</accession>
<organism evidence="2 3">
    <name type="scientific">Actinomyces viscosus</name>
    <dbReference type="NCBI Taxonomy" id="1656"/>
    <lineage>
        <taxon>Bacteria</taxon>
        <taxon>Bacillati</taxon>
        <taxon>Actinomycetota</taxon>
        <taxon>Actinomycetes</taxon>
        <taxon>Actinomycetales</taxon>
        <taxon>Actinomycetaceae</taxon>
        <taxon>Actinomyces</taxon>
    </lineage>
</organism>
<evidence type="ECO:0000313" key="3">
    <source>
        <dbReference type="Proteomes" id="UP000268658"/>
    </source>
</evidence>